<organism evidence="3 4">
    <name type="scientific">Sessilibacter corallicola</name>
    <dbReference type="NCBI Taxonomy" id="2904075"/>
    <lineage>
        <taxon>Bacteria</taxon>
        <taxon>Pseudomonadati</taxon>
        <taxon>Pseudomonadota</taxon>
        <taxon>Gammaproteobacteria</taxon>
        <taxon>Cellvibrionales</taxon>
        <taxon>Cellvibrionaceae</taxon>
        <taxon>Sessilibacter</taxon>
    </lineage>
</organism>
<feature type="transmembrane region" description="Helical" evidence="1">
    <location>
        <begin position="83"/>
        <end position="107"/>
    </location>
</feature>
<gene>
    <name evidence="3" type="ORF">NBRC116591_38150</name>
</gene>
<evidence type="ECO:0000313" key="4">
    <source>
        <dbReference type="Proteomes" id="UP001465153"/>
    </source>
</evidence>
<accession>A0ABQ0AEP2</accession>
<feature type="domain" description="DUF3592" evidence="2">
    <location>
        <begin position="13"/>
        <end position="85"/>
    </location>
</feature>
<dbReference type="Proteomes" id="UP001465153">
    <property type="component" value="Unassembled WGS sequence"/>
</dbReference>
<reference evidence="3 4" key="1">
    <citation type="submission" date="2024-04" db="EMBL/GenBank/DDBJ databases">
        <title>Draft genome sequence of Sessilibacter corallicola NBRC 116591.</title>
        <authorList>
            <person name="Miyakawa T."/>
            <person name="Kusuya Y."/>
            <person name="Miura T."/>
        </authorList>
    </citation>
    <scope>NUCLEOTIDE SEQUENCE [LARGE SCALE GENOMIC DNA]</scope>
    <source>
        <strain evidence="3 4">KU-00831-HH</strain>
    </source>
</reference>
<keyword evidence="1" id="KW-0472">Membrane</keyword>
<protein>
    <recommendedName>
        <fullName evidence="2">DUF3592 domain-containing protein</fullName>
    </recommendedName>
</protein>
<sequence>MAELSLGKFDVPSASSDRSYMTEALYHYNVSGVNYSGTRVSPRVIMLSYNLRFILKKQMSYVQYSSDGKVKVFYNPSNPKKSFLIIAGKVGISITFLLSILPFALFYCEYYVYRA</sequence>
<keyword evidence="4" id="KW-1185">Reference proteome</keyword>
<proteinExistence type="predicted"/>
<evidence type="ECO:0000256" key="1">
    <source>
        <dbReference type="SAM" id="Phobius"/>
    </source>
</evidence>
<name>A0ABQ0AEP2_9GAMM</name>
<evidence type="ECO:0000313" key="3">
    <source>
        <dbReference type="EMBL" id="GAA6170003.1"/>
    </source>
</evidence>
<keyword evidence="1" id="KW-0812">Transmembrane</keyword>
<evidence type="ECO:0000259" key="2">
    <source>
        <dbReference type="Pfam" id="PF12158"/>
    </source>
</evidence>
<dbReference type="InterPro" id="IPR021994">
    <property type="entry name" value="DUF3592"/>
</dbReference>
<dbReference type="Pfam" id="PF12158">
    <property type="entry name" value="DUF3592"/>
    <property type="match status" value="1"/>
</dbReference>
<dbReference type="EMBL" id="BAABWN010000018">
    <property type="protein sequence ID" value="GAA6170003.1"/>
    <property type="molecule type" value="Genomic_DNA"/>
</dbReference>
<comment type="caution">
    <text evidence="3">The sequence shown here is derived from an EMBL/GenBank/DDBJ whole genome shotgun (WGS) entry which is preliminary data.</text>
</comment>
<keyword evidence="1" id="KW-1133">Transmembrane helix</keyword>